<comment type="function">
    <text evidence="5">Has a role in nuclear-cytoplasmic transport of proteins and mRNAs.</text>
</comment>
<dbReference type="CDD" id="cd00780">
    <property type="entry name" value="NTF2"/>
    <property type="match status" value="1"/>
</dbReference>
<proteinExistence type="predicted"/>
<dbReference type="EMBL" id="WJBH02000008">
    <property type="protein sequence ID" value="KAI9554094.1"/>
    <property type="molecule type" value="Genomic_DNA"/>
</dbReference>
<dbReference type="GO" id="GO:0015031">
    <property type="term" value="P:protein transport"/>
    <property type="evidence" value="ECO:0007669"/>
    <property type="project" value="UniProtKB-KW"/>
</dbReference>
<evidence type="ECO:0000256" key="3">
    <source>
        <dbReference type="ARBA" id="ARBA00023242"/>
    </source>
</evidence>
<keyword evidence="2 5" id="KW-0653">Protein transport</keyword>
<accession>A0AAD5KKM9</accession>
<dbReference type="AlphaFoldDB" id="A0AAD5KKM9"/>
<dbReference type="Proteomes" id="UP000820818">
    <property type="component" value="Linkage Group LG8"/>
</dbReference>
<evidence type="ECO:0000313" key="7">
    <source>
        <dbReference type="EMBL" id="KAI9554094.1"/>
    </source>
</evidence>
<reference evidence="7 8" key="1">
    <citation type="submission" date="2022-05" db="EMBL/GenBank/DDBJ databases">
        <title>A multi-omics perspective on studying reproductive biology in Daphnia sinensis.</title>
        <authorList>
            <person name="Jia J."/>
        </authorList>
    </citation>
    <scope>NUCLEOTIDE SEQUENCE [LARGE SCALE GENOMIC DNA]</scope>
    <source>
        <strain evidence="7 8">WSL</strain>
    </source>
</reference>
<dbReference type="PROSITE" id="PS50177">
    <property type="entry name" value="NTF2_DOMAIN"/>
    <property type="match status" value="1"/>
</dbReference>
<dbReference type="InterPro" id="IPR018222">
    <property type="entry name" value="Nuclear_transport_factor_2_euk"/>
</dbReference>
<keyword evidence="5" id="KW-0963">Cytoplasm</keyword>
<evidence type="ECO:0000256" key="2">
    <source>
        <dbReference type="ARBA" id="ARBA00022927"/>
    </source>
</evidence>
<dbReference type="GO" id="GO:0005737">
    <property type="term" value="C:cytoplasm"/>
    <property type="evidence" value="ECO:0007669"/>
    <property type="project" value="UniProtKB-SubCell"/>
</dbReference>
<name>A0AAD5KKM9_9CRUS</name>
<dbReference type="InterPro" id="IPR002075">
    <property type="entry name" value="NTF2_dom"/>
</dbReference>
<dbReference type="PANTHER" id="PTHR12612">
    <property type="entry name" value="NUCLEAR TRANSPORT FACTOR 2"/>
    <property type="match status" value="1"/>
</dbReference>
<dbReference type="Gene3D" id="3.10.450.50">
    <property type="match status" value="1"/>
</dbReference>
<dbReference type="InterPro" id="IPR032710">
    <property type="entry name" value="NTF2-like_dom_sf"/>
</dbReference>
<dbReference type="GO" id="GO:0051028">
    <property type="term" value="P:mRNA transport"/>
    <property type="evidence" value="ECO:0007669"/>
    <property type="project" value="UniProtKB-UniRule"/>
</dbReference>
<dbReference type="SUPFAM" id="SSF54427">
    <property type="entry name" value="NTF2-like"/>
    <property type="match status" value="1"/>
</dbReference>
<dbReference type="GO" id="GO:0005634">
    <property type="term" value="C:nucleus"/>
    <property type="evidence" value="ECO:0007669"/>
    <property type="project" value="UniProtKB-SubCell"/>
</dbReference>
<sequence length="137" mass="15511">MAVVIDKKVLIDEACSTALEFTKLYYDCLDKKRNRLCKLYMETAVLIWNGNSVSGNMQIQSFLEKLPACDHQIVSLDAQPIHEEAIKGQPTVMVVVAGIVRFEKKPAQPFCQNFLITAQDTTWKVVSDCLRFQQVLS</sequence>
<gene>
    <name evidence="7" type="ORF">GHT06_019366</name>
</gene>
<feature type="domain" description="NTF2" evidence="6">
    <location>
        <begin position="17"/>
        <end position="132"/>
    </location>
</feature>
<comment type="subcellular location">
    <subcellularLocation>
        <location evidence="5">Cytoplasm</location>
    </subcellularLocation>
    <subcellularLocation>
        <location evidence="5">Nucleus</location>
    </subcellularLocation>
</comment>
<evidence type="ECO:0000256" key="1">
    <source>
        <dbReference type="ARBA" id="ARBA00022448"/>
    </source>
</evidence>
<evidence type="ECO:0000256" key="5">
    <source>
        <dbReference type="RuleBase" id="RU369002"/>
    </source>
</evidence>
<evidence type="ECO:0000313" key="8">
    <source>
        <dbReference type="Proteomes" id="UP000820818"/>
    </source>
</evidence>
<evidence type="ECO:0000259" key="6">
    <source>
        <dbReference type="PROSITE" id="PS50177"/>
    </source>
</evidence>
<keyword evidence="1 5" id="KW-0813">Transport</keyword>
<comment type="caution">
    <text evidence="7">The sequence shown here is derived from an EMBL/GenBank/DDBJ whole genome shotgun (WGS) entry which is preliminary data.</text>
</comment>
<keyword evidence="8" id="KW-1185">Reference proteome</keyword>
<dbReference type="InterPro" id="IPR045875">
    <property type="entry name" value="NTF2"/>
</dbReference>
<keyword evidence="3 5" id="KW-0539">Nucleus</keyword>
<protein>
    <recommendedName>
        <fullName evidence="4 5">NTF2-related export protein</fullName>
    </recommendedName>
</protein>
<dbReference type="Pfam" id="PF02136">
    <property type="entry name" value="NTF2"/>
    <property type="match status" value="1"/>
</dbReference>
<dbReference type="FunFam" id="3.10.450.50:FF:000006">
    <property type="entry name" value="NTF2-related export protein 2 isoform 1"/>
    <property type="match status" value="1"/>
</dbReference>
<dbReference type="GO" id="GO:0006913">
    <property type="term" value="P:nucleocytoplasmic transport"/>
    <property type="evidence" value="ECO:0007669"/>
    <property type="project" value="UniProtKB-UniRule"/>
</dbReference>
<organism evidence="7 8">
    <name type="scientific">Daphnia sinensis</name>
    <dbReference type="NCBI Taxonomy" id="1820382"/>
    <lineage>
        <taxon>Eukaryota</taxon>
        <taxon>Metazoa</taxon>
        <taxon>Ecdysozoa</taxon>
        <taxon>Arthropoda</taxon>
        <taxon>Crustacea</taxon>
        <taxon>Branchiopoda</taxon>
        <taxon>Diplostraca</taxon>
        <taxon>Cladocera</taxon>
        <taxon>Anomopoda</taxon>
        <taxon>Daphniidae</taxon>
        <taxon>Daphnia</taxon>
        <taxon>Daphnia similis group</taxon>
    </lineage>
</organism>
<evidence type="ECO:0000256" key="4">
    <source>
        <dbReference type="ARBA" id="ARBA00070836"/>
    </source>
</evidence>